<protein>
    <submittedName>
        <fullName evidence="2">(African queen) hypothetical protein</fullName>
    </submittedName>
</protein>
<evidence type="ECO:0000313" key="3">
    <source>
        <dbReference type="Proteomes" id="UP000789524"/>
    </source>
</evidence>
<sequence length="328" mass="36433">MIGTYIVLLVVGACTAIPEPNGALRPAPPYVQANEQFTQAKYLVQSNLPLQPRDIHDPAQRQNLGFGVLTGVVSDLVDAVDKDEDNLLVLAKSVPASLRNYLKIATEAQLEVSDLDLKVQLVTDYMALVCSSNSVSDCNKLVQDKVNEEPVLFGPAAKLLLNLGKVSQVILNNQDTVEEVTKDHGEVSYLLHNVDTPEFKAFIRELANLKHEAKGVQFRSAVSAEKDEDTFIPNFISLYFESNQSITIAKQHVMNHLSPEKSDVASYAIILGVIGRLAQDYIVDSKNFDPFSSLYDHIEYAVRNYNTTLNEFKDIILEVTRKIELVVI</sequence>
<gene>
    <name evidence="2" type="ORF">DCHRY22_LOCUS11375</name>
</gene>
<feature type="chain" id="PRO_5035208583" evidence="1">
    <location>
        <begin position="17"/>
        <end position="328"/>
    </location>
</feature>
<organism evidence="2 3">
    <name type="scientific">Danaus chrysippus</name>
    <name type="common">African queen</name>
    <dbReference type="NCBI Taxonomy" id="151541"/>
    <lineage>
        <taxon>Eukaryota</taxon>
        <taxon>Metazoa</taxon>
        <taxon>Ecdysozoa</taxon>
        <taxon>Arthropoda</taxon>
        <taxon>Hexapoda</taxon>
        <taxon>Insecta</taxon>
        <taxon>Pterygota</taxon>
        <taxon>Neoptera</taxon>
        <taxon>Endopterygota</taxon>
        <taxon>Lepidoptera</taxon>
        <taxon>Glossata</taxon>
        <taxon>Ditrysia</taxon>
        <taxon>Papilionoidea</taxon>
        <taxon>Nymphalidae</taxon>
        <taxon>Danainae</taxon>
        <taxon>Danaini</taxon>
        <taxon>Danaina</taxon>
        <taxon>Danaus</taxon>
        <taxon>Anosia</taxon>
    </lineage>
</organism>
<name>A0A8J2W955_9NEOP</name>
<keyword evidence="3" id="KW-1185">Reference proteome</keyword>
<dbReference type="Proteomes" id="UP000789524">
    <property type="component" value="Unassembled WGS sequence"/>
</dbReference>
<evidence type="ECO:0000313" key="2">
    <source>
        <dbReference type="EMBL" id="CAG9575491.1"/>
    </source>
</evidence>
<evidence type="ECO:0000256" key="1">
    <source>
        <dbReference type="SAM" id="SignalP"/>
    </source>
</evidence>
<reference evidence="2" key="1">
    <citation type="submission" date="2021-09" db="EMBL/GenBank/DDBJ databases">
        <authorList>
            <person name="Martin H S."/>
        </authorList>
    </citation>
    <scope>NUCLEOTIDE SEQUENCE</scope>
</reference>
<proteinExistence type="predicted"/>
<accession>A0A8J2W955</accession>
<feature type="signal peptide" evidence="1">
    <location>
        <begin position="1"/>
        <end position="16"/>
    </location>
</feature>
<dbReference type="OrthoDB" id="6902926at2759"/>
<keyword evidence="1" id="KW-0732">Signal</keyword>
<dbReference type="EMBL" id="CAKASE010000074">
    <property type="protein sequence ID" value="CAG9575491.1"/>
    <property type="molecule type" value="Genomic_DNA"/>
</dbReference>
<comment type="caution">
    <text evidence="2">The sequence shown here is derived from an EMBL/GenBank/DDBJ whole genome shotgun (WGS) entry which is preliminary data.</text>
</comment>
<dbReference type="AlphaFoldDB" id="A0A8J2W955"/>